<feature type="transmembrane region" description="Helical" evidence="1">
    <location>
        <begin position="6"/>
        <end position="24"/>
    </location>
</feature>
<keyword evidence="1" id="KW-1133">Transmembrane helix</keyword>
<accession>A0A6C0LNN5</accession>
<protein>
    <submittedName>
        <fullName evidence="2">Uncharacterized protein</fullName>
    </submittedName>
</protein>
<keyword evidence="1" id="KW-0812">Transmembrane</keyword>
<proteinExistence type="predicted"/>
<keyword evidence="1" id="KW-0472">Membrane</keyword>
<organism evidence="2">
    <name type="scientific">viral metagenome</name>
    <dbReference type="NCBI Taxonomy" id="1070528"/>
    <lineage>
        <taxon>unclassified sequences</taxon>
        <taxon>metagenomes</taxon>
        <taxon>organismal metagenomes</taxon>
    </lineage>
</organism>
<name>A0A6C0LNN5_9ZZZZ</name>
<reference evidence="2" key="1">
    <citation type="journal article" date="2020" name="Nature">
        <title>Giant virus diversity and host interactions through global metagenomics.</title>
        <authorList>
            <person name="Schulz F."/>
            <person name="Roux S."/>
            <person name="Paez-Espino D."/>
            <person name="Jungbluth S."/>
            <person name="Walsh D.A."/>
            <person name="Denef V.J."/>
            <person name="McMahon K.D."/>
            <person name="Konstantinidis K.T."/>
            <person name="Eloe-Fadrosh E.A."/>
            <person name="Kyrpides N.C."/>
            <person name="Woyke T."/>
        </authorList>
    </citation>
    <scope>NUCLEOTIDE SEQUENCE</scope>
    <source>
        <strain evidence="2">GVMAG-M-3300027963-9</strain>
    </source>
</reference>
<evidence type="ECO:0000256" key="1">
    <source>
        <dbReference type="SAM" id="Phobius"/>
    </source>
</evidence>
<dbReference type="AlphaFoldDB" id="A0A6C0LNN5"/>
<sequence length="297" mass="32404">MHAVLITLAATIALSFLGILLSWLSKEIKSKSKEGFTGTPIQEKYRTLRLTIAKQTASYCKLSNEMQGRLKTILQQTNNLSSDDADKQVKSTLKTALKGKEVLPCSIYDLPEYRSDADKEAAVNALLEIPDDIASRISLEVKLYTDTLNTLQGAIDGGMNPPTTAPSAEDMKKIEGFEGKTCSTNALKVKKEMKQKKEKEALEAEAATCSDPSIEAEVSRVSALFENPEFKAMIASTNAVANKLAQYDINEKKMKDGTLFAWQQGGSDSATKKNYVSYTGGDNRIAALTYSMSSTRG</sequence>
<dbReference type="EMBL" id="MN740538">
    <property type="protein sequence ID" value="QHU32349.1"/>
    <property type="molecule type" value="Genomic_DNA"/>
</dbReference>
<evidence type="ECO:0000313" key="2">
    <source>
        <dbReference type="EMBL" id="QHU32349.1"/>
    </source>
</evidence>